<dbReference type="PANTHER" id="PTHR47926">
    <property type="entry name" value="PENTATRICOPEPTIDE REPEAT-CONTAINING PROTEIN"/>
    <property type="match status" value="1"/>
</dbReference>
<protein>
    <recommendedName>
        <fullName evidence="2">DYW domain-containing protein</fullName>
    </recommendedName>
</protein>
<proteinExistence type="predicted"/>
<accession>A0A2N9EHS2</accession>
<sequence>MGNDLPDEGLRILHASSNPTESGRPRAYRVHGDIKLGEYTAQRLLELEPDNVGYHTLLSNVQAGVGRWDKVEEVRRVMNEKDLKKKPGWSCFEAKGMIHGFVSADRSHHQVEEIYDILGCLSKMIQESV</sequence>
<dbReference type="AlphaFoldDB" id="A0A2N9EHS2"/>
<organism evidence="1">
    <name type="scientific">Fagus sylvatica</name>
    <name type="common">Beechnut</name>
    <dbReference type="NCBI Taxonomy" id="28930"/>
    <lineage>
        <taxon>Eukaryota</taxon>
        <taxon>Viridiplantae</taxon>
        <taxon>Streptophyta</taxon>
        <taxon>Embryophyta</taxon>
        <taxon>Tracheophyta</taxon>
        <taxon>Spermatophyta</taxon>
        <taxon>Magnoliopsida</taxon>
        <taxon>eudicotyledons</taxon>
        <taxon>Gunneridae</taxon>
        <taxon>Pentapetalae</taxon>
        <taxon>rosids</taxon>
        <taxon>fabids</taxon>
        <taxon>Fagales</taxon>
        <taxon>Fagaceae</taxon>
        <taxon>Fagus</taxon>
    </lineage>
</organism>
<dbReference type="InterPro" id="IPR046848">
    <property type="entry name" value="E_motif"/>
</dbReference>
<name>A0A2N9EHS2_FAGSY</name>
<dbReference type="PANTHER" id="PTHR47926:SF347">
    <property type="entry name" value="PENTATRICOPEPTIDE REPEAT-CONTAINING PROTEIN"/>
    <property type="match status" value="1"/>
</dbReference>
<dbReference type="InterPro" id="IPR046960">
    <property type="entry name" value="PPR_At4g14850-like_plant"/>
</dbReference>
<gene>
    <name evidence="1" type="ORF">FSB_LOCUS2102</name>
</gene>
<evidence type="ECO:0000313" key="1">
    <source>
        <dbReference type="EMBL" id="SPC74220.1"/>
    </source>
</evidence>
<dbReference type="EMBL" id="OIVN01000098">
    <property type="protein sequence ID" value="SPC74220.1"/>
    <property type="molecule type" value="Genomic_DNA"/>
</dbReference>
<dbReference type="GO" id="GO:0009451">
    <property type="term" value="P:RNA modification"/>
    <property type="evidence" value="ECO:0007669"/>
    <property type="project" value="InterPro"/>
</dbReference>
<evidence type="ECO:0008006" key="2">
    <source>
        <dbReference type="Google" id="ProtNLM"/>
    </source>
</evidence>
<dbReference type="Pfam" id="PF20431">
    <property type="entry name" value="E_motif"/>
    <property type="match status" value="1"/>
</dbReference>
<dbReference type="GO" id="GO:0003723">
    <property type="term" value="F:RNA binding"/>
    <property type="evidence" value="ECO:0007669"/>
    <property type="project" value="InterPro"/>
</dbReference>
<reference evidence="1" key="1">
    <citation type="submission" date="2018-02" db="EMBL/GenBank/DDBJ databases">
        <authorList>
            <person name="Cohen D.B."/>
            <person name="Kent A.D."/>
        </authorList>
    </citation>
    <scope>NUCLEOTIDE SEQUENCE</scope>
</reference>